<feature type="transmembrane region" description="Helical" evidence="1">
    <location>
        <begin position="26"/>
        <end position="46"/>
    </location>
</feature>
<feature type="transmembrane region" description="Helical" evidence="1">
    <location>
        <begin position="52"/>
        <end position="78"/>
    </location>
</feature>
<reference evidence="2 3" key="1">
    <citation type="submission" date="2022-08" db="EMBL/GenBank/DDBJ databases">
        <authorList>
            <person name="Somphong A."/>
            <person name="Phongsopitanun W."/>
        </authorList>
    </citation>
    <scope>NUCLEOTIDE SEQUENCE [LARGE SCALE GENOMIC DNA]</scope>
    <source>
        <strain evidence="2 3">LP11</strain>
    </source>
</reference>
<proteinExistence type="predicted"/>
<name>A0ABT2AYR2_9ACTN</name>
<comment type="caution">
    <text evidence="2">The sequence shown here is derived from an EMBL/GenBank/DDBJ whole genome shotgun (WGS) entry which is preliminary data.</text>
</comment>
<accession>A0ABT2AYR2</accession>
<keyword evidence="1" id="KW-0472">Membrane</keyword>
<gene>
    <name evidence="2" type="ORF">NX794_09195</name>
</gene>
<evidence type="ECO:0008006" key="4">
    <source>
        <dbReference type="Google" id="ProtNLM"/>
    </source>
</evidence>
<keyword evidence="1" id="KW-1133">Transmembrane helix</keyword>
<evidence type="ECO:0000313" key="3">
    <source>
        <dbReference type="Proteomes" id="UP001205612"/>
    </source>
</evidence>
<sequence>MTELSGAARSPGAFTPETRAANTIKVFVLTGFVGEASFLVLGLVLFPDHGPLLWRLVWTLGLCGIGMGAAVGALTYLATAGLAPGSRASYAATAVSGALLFAVCQTLCWSLDHNVGLNYWGSRDMPALFLAKGYAGAVAGGLLGSFHLNSPKGAALMSRLGVFR</sequence>
<organism evidence="2 3">
    <name type="scientific">Streptomyces pyxinicus</name>
    <dbReference type="NCBI Taxonomy" id="2970331"/>
    <lineage>
        <taxon>Bacteria</taxon>
        <taxon>Bacillati</taxon>
        <taxon>Actinomycetota</taxon>
        <taxon>Actinomycetes</taxon>
        <taxon>Kitasatosporales</taxon>
        <taxon>Streptomycetaceae</taxon>
        <taxon>Streptomyces</taxon>
    </lineage>
</organism>
<protein>
    <recommendedName>
        <fullName evidence="4">Integral membrane protein</fullName>
    </recommendedName>
</protein>
<dbReference type="EMBL" id="JANUGP010000005">
    <property type="protein sequence ID" value="MCS0601402.1"/>
    <property type="molecule type" value="Genomic_DNA"/>
</dbReference>
<dbReference type="RefSeq" id="WP_258777786.1">
    <property type="nucleotide sequence ID" value="NZ_JANUGP010000005.1"/>
</dbReference>
<feature type="transmembrane region" description="Helical" evidence="1">
    <location>
        <begin position="129"/>
        <end position="149"/>
    </location>
</feature>
<keyword evidence="3" id="KW-1185">Reference proteome</keyword>
<evidence type="ECO:0000256" key="1">
    <source>
        <dbReference type="SAM" id="Phobius"/>
    </source>
</evidence>
<keyword evidence="1" id="KW-0812">Transmembrane</keyword>
<dbReference type="Proteomes" id="UP001205612">
    <property type="component" value="Unassembled WGS sequence"/>
</dbReference>
<evidence type="ECO:0000313" key="2">
    <source>
        <dbReference type="EMBL" id="MCS0601402.1"/>
    </source>
</evidence>
<feature type="transmembrane region" description="Helical" evidence="1">
    <location>
        <begin position="90"/>
        <end position="109"/>
    </location>
</feature>